<dbReference type="Proteomes" id="UP000545761">
    <property type="component" value="Unassembled WGS sequence"/>
</dbReference>
<gene>
    <name evidence="1" type="ORF">H1D24_35590</name>
</gene>
<organism evidence="1 2">
    <name type="scientific">Streptomyces himalayensis subsp. himalayensis</name>
    <dbReference type="NCBI Taxonomy" id="2756131"/>
    <lineage>
        <taxon>Bacteria</taxon>
        <taxon>Bacillati</taxon>
        <taxon>Actinomycetota</taxon>
        <taxon>Actinomycetes</taxon>
        <taxon>Kitasatosporales</taxon>
        <taxon>Streptomycetaceae</taxon>
        <taxon>Streptomyces</taxon>
        <taxon>Streptomyces himalayensis</taxon>
    </lineage>
</organism>
<protein>
    <submittedName>
        <fullName evidence="1">Uncharacterized protein</fullName>
    </submittedName>
</protein>
<sequence>MGCGHLPAAARAGGRVCEGPVRRVEGVGVADVQADDATEIAAALDVAGHDQTRPFLVEFLAVLGDGEQDLLPEKAGSVSAQARVAR</sequence>
<accession>A0A7W0DUF4</accession>
<dbReference type="RefSeq" id="WP_181661865.1">
    <property type="nucleotide sequence ID" value="NZ_JACEHE010000036.1"/>
</dbReference>
<evidence type="ECO:0000313" key="1">
    <source>
        <dbReference type="EMBL" id="MBA2950938.1"/>
    </source>
</evidence>
<dbReference type="EMBL" id="JACEHE010000036">
    <property type="protein sequence ID" value="MBA2950938.1"/>
    <property type="molecule type" value="Genomic_DNA"/>
</dbReference>
<dbReference type="AlphaFoldDB" id="A0A7W0DUF4"/>
<comment type="caution">
    <text evidence="1">The sequence shown here is derived from an EMBL/GenBank/DDBJ whole genome shotgun (WGS) entry which is preliminary data.</text>
</comment>
<name>A0A7W0DUF4_9ACTN</name>
<reference evidence="1 2" key="1">
    <citation type="submission" date="2020-07" db="EMBL/GenBank/DDBJ databases">
        <title>Streptomyces isolated from Indian soil.</title>
        <authorList>
            <person name="Mandal S."/>
            <person name="Maiti P.K."/>
        </authorList>
    </citation>
    <scope>NUCLEOTIDE SEQUENCE [LARGE SCALE GENOMIC DNA]</scope>
    <source>
        <strain evidence="1 2">PSKA28</strain>
    </source>
</reference>
<evidence type="ECO:0000313" key="2">
    <source>
        <dbReference type="Proteomes" id="UP000545761"/>
    </source>
</evidence>
<proteinExistence type="predicted"/>